<proteinExistence type="predicted"/>
<dbReference type="AlphaFoldDB" id="A0A0P1G3G0"/>
<dbReference type="Proteomes" id="UP000051587">
    <property type="component" value="Unassembled WGS sequence"/>
</dbReference>
<dbReference type="STRING" id="53501.SAMN04488043_105177"/>
<accession>A0A0P1G3G0</accession>
<protein>
    <recommendedName>
        <fullName evidence="3">Response regulatory domain-containing protein</fullName>
    </recommendedName>
</protein>
<dbReference type="OrthoDB" id="7284229at2"/>
<evidence type="ECO:0000313" key="1">
    <source>
        <dbReference type="EMBL" id="CUH66791.1"/>
    </source>
</evidence>
<dbReference type="RefSeq" id="WP_058263353.1">
    <property type="nucleotide sequence ID" value="NZ_CP051181.1"/>
</dbReference>
<dbReference type="Gene3D" id="3.40.50.2300">
    <property type="match status" value="1"/>
</dbReference>
<evidence type="ECO:0008006" key="3">
    <source>
        <dbReference type="Google" id="ProtNLM"/>
    </source>
</evidence>
<evidence type="ECO:0000313" key="2">
    <source>
        <dbReference type="Proteomes" id="UP000051587"/>
    </source>
</evidence>
<reference evidence="1 2" key="1">
    <citation type="submission" date="2015-09" db="EMBL/GenBank/DDBJ databases">
        <authorList>
            <consortium name="Swine Surveillance"/>
        </authorList>
    </citation>
    <scope>NUCLEOTIDE SEQUENCE [LARGE SCALE GENOMIC DNA]</scope>
    <source>
        <strain evidence="1 2">CECT 4357</strain>
    </source>
</reference>
<gene>
    <name evidence="1" type="ORF">TG4357_02640</name>
</gene>
<keyword evidence="2" id="KW-1185">Reference proteome</keyword>
<organism evidence="1 2">
    <name type="scientific">Thalassovita gelatinovora</name>
    <name type="common">Thalassobius gelatinovorus</name>
    <dbReference type="NCBI Taxonomy" id="53501"/>
    <lineage>
        <taxon>Bacteria</taxon>
        <taxon>Pseudomonadati</taxon>
        <taxon>Pseudomonadota</taxon>
        <taxon>Alphaproteobacteria</taxon>
        <taxon>Rhodobacterales</taxon>
        <taxon>Roseobacteraceae</taxon>
        <taxon>Thalassovita</taxon>
    </lineage>
</organism>
<dbReference type="InterPro" id="IPR011006">
    <property type="entry name" value="CheY-like_superfamily"/>
</dbReference>
<dbReference type="SUPFAM" id="SSF52172">
    <property type="entry name" value="CheY-like"/>
    <property type="match status" value="1"/>
</dbReference>
<sequence>MKLQFGLLWIEDNFSPQEEEEIRRGAADAGFELEITVSVDGADIVELAKRQRSYHAFDLVLLDLGLAGGVRGDELAPEIRRLFRSTPILFYSSGDTEAGLRDRMAKDRIEGVFCANRDNFTARASELIQDYAHTLNRLSGMRGLAMEVVAEVDVICRKVILELAVGDAEGIATSFLDKAVCDQSAANLAKFPAQTNLSERIDHPATDSMKSFNLFRELLRKHIASMPDGEAKDELRALRAATKNYRDSVLEVRNVLGHALETRNDKGWLILDRNGKPFMTVDDFPGHRSTFLSQLRAVRQISDILITKD</sequence>
<name>A0A0P1G3G0_THAGE</name>
<dbReference type="EMBL" id="CYSA01000025">
    <property type="protein sequence ID" value="CUH66791.1"/>
    <property type="molecule type" value="Genomic_DNA"/>
</dbReference>